<evidence type="ECO:0000256" key="2">
    <source>
        <dbReference type="SAM" id="MobiDB-lite"/>
    </source>
</evidence>
<accession>A0ABS1L0K1</accession>
<dbReference type="Pfam" id="PF08327">
    <property type="entry name" value="AHSA1"/>
    <property type="match status" value="1"/>
</dbReference>
<dbReference type="InterPro" id="IPR013538">
    <property type="entry name" value="ASHA1/2-like_C"/>
</dbReference>
<comment type="caution">
    <text evidence="4">The sequence shown here is derived from an EMBL/GenBank/DDBJ whole genome shotgun (WGS) entry which is preliminary data.</text>
</comment>
<organism evidence="4 5">
    <name type="scientific">Chryseolinea lacunae</name>
    <dbReference type="NCBI Taxonomy" id="2801331"/>
    <lineage>
        <taxon>Bacteria</taxon>
        <taxon>Pseudomonadati</taxon>
        <taxon>Bacteroidota</taxon>
        <taxon>Cytophagia</taxon>
        <taxon>Cytophagales</taxon>
        <taxon>Fulvivirgaceae</taxon>
        <taxon>Chryseolinea</taxon>
    </lineage>
</organism>
<evidence type="ECO:0000313" key="5">
    <source>
        <dbReference type="Proteomes" id="UP000613030"/>
    </source>
</evidence>
<sequence length="163" mass="18874">MATKDFTTTLLVDNTPLEAFNAITNVRGWWSEDVEGNTNKLNEAFNYQYEDIHRCQIKVVELVPEKKVGWLVKNNFFKFTKDSSEWTGTTITFEISQKENKTQIVFTHIGLVPEYECYDVCRDGWTQYIQKSLKALITTGKGLPNGKSKPPRTKHEEKFLTRS</sequence>
<comment type="similarity">
    <text evidence="1">Belongs to the AHA1 family.</text>
</comment>
<dbReference type="SUPFAM" id="SSF55961">
    <property type="entry name" value="Bet v1-like"/>
    <property type="match status" value="1"/>
</dbReference>
<name>A0ABS1L0K1_9BACT</name>
<dbReference type="Gene3D" id="3.30.530.20">
    <property type="match status" value="1"/>
</dbReference>
<protein>
    <submittedName>
        <fullName evidence="4">SRPBCC domain-containing protein</fullName>
    </submittedName>
</protein>
<proteinExistence type="inferred from homology"/>
<evidence type="ECO:0000313" key="4">
    <source>
        <dbReference type="EMBL" id="MBL0745225.1"/>
    </source>
</evidence>
<gene>
    <name evidence="4" type="ORF">JI741_28605</name>
</gene>
<dbReference type="InterPro" id="IPR023393">
    <property type="entry name" value="START-like_dom_sf"/>
</dbReference>
<reference evidence="4 5" key="1">
    <citation type="submission" date="2021-01" db="EMBL/GenBank/DDBJ databases">
        <title>Chryseolinea sp. Jin1 Genome sequencing and assembly.</title>
        <authorList>
            <person name="Kim I."/>
        </authorList>
    </citation>
    <scope>NUCLEOTIDE SEQUENCE [LARGE SCALE GENOMIC DNA]</scope>
    <source>
        <strain evidence="4 5">Jin1</strain>
    </source>
</reference>
<feature type="compositionally biased region" description="Basic and acidic residues" evidence="2">
    <location>
        <begin position="153"/>
        <end position="163"/>
    </location>
</feature>
<dbReference type="EMBL" id="JAERRB010000015">
    <property type="protein sequence ID" value="MBL0745225.1"/>
    <property type="molecule type" value="Genomic_DNA"/>
</dbReference>
<dbReference type="CDD" id="cd07814">
    <property type="entry name" value="SRPBCC_CalC_Aha1-like"/>
    <property type="match status" value="1"/>
</dbReference>
<dbReference type="RefSeq" id="WP_202015556.1">
    <property type="nucleotide sequence ID" value="NZ_JAERRB010000015.1"/>
</dbReference>
<evidence type="ECO:0000256" key="1">
    <source>
        <dbReference type="ARBA" id="ARBA00006817"/>
    </source>
</evidence>
<dbReference type="Proteomes" id="UP000613030">
    <property type="component" value="Unassembled WGS sequence"/>
</dbReference>
<keyword evidence="5" id="KW-1185">Reference proteome</keyword>
<feature type="domain" description="Activator of Hsp90 ATPase homologue 1/2-like C-terminal" evidence="3">
    <location>
        <begin position="24"/>
        <end position="137"/>
    </location>
</feature>
<evidence type="ECO:0000259" key="3">
    <source>
        <dbReference type="Pfam" id="PF08327"/>
    </source>
</evidence>
<feature type="region of interest" description="Disordered" evidence="2">
    <location>
        <begin position="141"/>
        <end position="163"/>
    </location>
</feature>